<reference evidence="2 3" key="1">
    <citation type="submission" date="2020-02" db="EMBL/GenBank/DDBJ databases">
        <authorList>
            <person name="Kim M.K."/>
        </authorList>
    </citation>
    <scope>NUCLEOTIDE SEQUENCE [LARGE SCALE GENOMIC DNA]</scope>
    <source>
        <strain evidence="2 3">BT327</strain>
    </source>
</reference>
<evidence type="ECO:0000313" key="2">
    <source>
        <dbReference type="EMBL" id="NEM98151.1"/>
    </source>
</evidence>
<dbReference type="Proteomes" id="UP000474777">
    <property type="component" value="Unassembled WGS sequence"/>
</dbReference>
<gene>
    <name evidence="2" type="ORF">GXP69_10625</name>
</gene>
<name>A0A6B3LXF3_9BACT</name>
<evidence type="ECO:0000256" key="1">
    <source>
        <dbReference type="SAM" id="Phobius"/>
    </source>
</evidence>
<sequence length="231" mass="25977">MANQHSNKIEDFAFDYLQKHYSQQCSPANVLVSHSERAKRGTSPDGILTFKRDLNNVFVASVSMAQAADLTQVLTNYKKKGLGLLRYVTPIILAIACFFLGKSLNNLLVMLISPVIMAPLGFMLHSYLLKKHYVGKVEKILDTVKHIPADEHWIGLSISSLTFRKNPMANIMLDLCSKKGIGLITVGQRAKVVLMNKPERENCRRNDFLSYYVSEENIRKATLGDHVLRVA</sequence>
<evidence type="ECO:0000313" key="3">
    <source>
        <dbReference type="Proteomes" id="UP000474777"/>
    </source>
</evidence>
<dbReference type="RefSeq" id="WP_163915041.1">
    <property type="nucleotide sequence ID" value="NZ_JAAGWD010000004.1"/>
</dbReference>
<keyword evidence="1" id="KW-0812">Transmembrane</keyword>
<dbReference type="AlphaFoldDB" id="A0A6B3LXF3"/>
<proteinExistence type="predicted"/>
<comment type="caution">
    <text evidence="2">The sequence shown here is derived from an EMBL/GenBank/DDBJ whole genome shotgun (WGS) entry which is preliminary data.</text>
</comment>
<dbReference type="EMBL" id="JAAGWD010000004">
    <property type="protein sequence ID" value="NEM98151.1"/>
    <property type="molecule type" value="Genomic_DNA"/>
</dbReference>
<keyword evidence="1" id="KW-0472">Membrane</keyword>
<protein>
    <submittedName>
        <fullName evidence="2">Uncharacterized protein</fullName>
    </submittedName>
</protein>
<keyword evidence="3" id="KW-1185">Reference proteome</keyword>
<accession>A0A6B3LXF3</accession>
<feature type="transmembrane region" description="Helical" evidence="1">
    <location>
        <begin position="107"/>
        <end position="129"/>
    </location>
</feature>
<organism evidence="2 3">
    <name type="scientific">Pontibacter burrus</name>
    <dbReference type="NCBI Taxonomy" id="2704466"/>
    <lineage>
        <taxon>Bacteria</taxon>
        <taxon>Pseudomonadati</taxon>
        <taxon>Bacteroidota</taxon>
        <taxon>Cytophagia</taxon>
        <taxon>Cytophagales</taxon>
        <taxon>Hymenobacteraceae</taxon>
        <taxon>Pontibacter</taxon>
    </lineage>
</organism>
<keyword evidence="1" id="KW-1133">Transmembrane helix</keyword>
<feature type="transmembrane region" description="Helical" evidence="1">
    <location>
        <begin position="84"/>
        <end position="101"/>
    </location>
</feature>